<feature type="transmembrane region" description="Helical" evidence="1">
    <location>
        <begin position="31"/>
        <end position="48"/>
    </location>
</feature>
<keyword evidence="3" id="KW-1185">Reference proteome</keyword>
<dbReference type="AlphaFoldDB" id="A0A6N7QTF4"/>
<gene>
    <name evidence="2" type="ORF">GH984_09130</name>
</gene>
<sequence length="57" mass="6329">MDRLMALIAFLAMLAFLGILVVEVQRIDLSLVAVLVIGFVAYDLYVSTAPEHKKGRH</sequence>
<protein>
    <submittedName>
        <fullName evidence="2">Uncharacterized protein</fullName>
    </submittedName>
</protein>
<dbReference type="Proteomes" id="UP000433788">
    <property type="component" value="Unassembled WGS sequence"/>
</dbReference>
<organism evidence="2 3">
    <name type="scientific">Spiribacter salilacus</name>
    <dbReference type="NCBI Taxonomy" id="2664894"/>
    <lineage>
        <taxon>Bacteria</taxon>
        <taxon>Pseudomonadati</taxon>
        <taxon>Pseudomonadota</taxon>
        <taxon>Gammaproteobacteria</taxon>
        <taxon>Chromatiales</taxon>
        <taxon>Ectothiorhodospiraceae</taxon>
        <taxon>Spiribacter</taxon>
    </lineage>
</organism>
<keyword evidence="1" id="KW-0812">Transmembrane</keyword>
<proteinExistence type="predicted"/>
<dbReference type="RefSeq" id="WP_153719891.1">
    <property type="nucleotide sequence ID" value="NZ_WJPP01000004.1"/>
</dbReference>
<name>A0A6N7QTF4_9GAMM</name>
<reference evidence="2 3" key="1">
    <citation type="submission" date="2019-11" db="EMBL/GenBank/DDBJ databases">
        <authorList>
            <person name="Zhang X.Y."/>
        </authorList>
    </citation>
    <scope>NUCLEOTIDE SEQUENCE [LARGE SCALE GENOMIC DNA]</scope>
    <source>
        <strain evidence="2 3">C176</strain>
    </source>
</reference>
<evidence type="ECO:0000313" key="2">
    <source>
        <dbReference type="EMBL" id="MRH78870.1"/>
    </source>
</evidence>
<keyword evidence="1" id="KW-1133">Transmembrane helix</keyword>
<comment type="caution">
    <text evidence="2">The sequence shown here is derived from an EMBL/GenBank/DDBJ whole genome shotgun (WGS) entry which is preliminary data.</text>
</comment>
<dbReference type="EMBL" id="WJPP01000004">
    <property type="protein sequence ID" value="MRH78870.1"/>
    <property type="molecule type" value="Genomic_DNA"/>
</dbReference>
<keyword evidence="1" id="KW-0472">Membrane</keyword>
<accession>A0A6N7QTF4</accession>
<evidence type="ECO:0000313" key="3">
    <source>
        <dbReference type="Proteomes" id="UP000433788"/>
    </source>
</evidence>
<evidence type="ECO:0000256" key="1">
    <source>
        <dbReference type="SAM" id="Phobius"/>
    </source>
</evidence>